<gene>
    <name evidence="2" type="ORF">WN51_02174</name>
</gene>
<keyword evidence="3" id="KW-1185">Reference proteome</keyword>
<organism evidence="2 3">
    <name type="scientific">Melipona quadrifasciata</name>
    <dbReference type="NCBI Taxonomy" id="166423"/>
    <lineage>
        <taxon>Eukaryota</taxon>
        <taxon>Metazoa</taxon>
        <taxon>Ecdysozoa</taxon>
        <taxon>Arthropoda</taxon>
        <taxon>Hexapoda</taxon>
        <taxon>Insecta</taxon>
        <taxon>Pterygota</taxon>
        <taxon>Neoptera</taxon>
        <taxon>Endopterygota</taxon>
        <taxon>Hymenoptera</taxon>
        <taxon>Apocrita</taxon>
        <taxon>Aculeata</taxon>
        <taxon>Apoidea</taxon>
        <taxon>Anthophila</taxon>
        <taxon>Apidae</taxon>
        <taxon>Melipona</taxon>
    </lineage>
</organism>
<dbReference type="AlphaFoldDB" id="A0A0M8ZTE0"/>
<feature type="region of interest" description="Disordered" evidence="1">
    <location>
        <begin position="158"/>
        <end position="240"/>
    </location>
</feature>
<evidence type="ECO:0000313" key="3">
    <source>
        <dbReference type="Proteomes" id="UP000053105"/>
    </source>
</evidence>
<sequence length="382" mass="43720">MTFDSKRAEEFHTVTDCKNCTLQSKSKNKKNERFAKNNALVPLRKPDCAKSPKVSILLRRRKESKARQGQIVAYGGMDIDPRQRNLIKTLILTTAVFEKGVSKVRFRKSSTSDAIAINAGFTLLGWHFYGHPSKLTEAFKQKTARRIIAGRTVLFESSGKGEEDKGDAEVVNEEKMSQPEKREPKKEEKKKERLFVKGSRPQDARMDRQLPHTLAIRVSEQQEKEKEEEGEEEEEEEEEEVKGGCSEFYCSICGQCEYSENGIPTLCNFVNYIGKMVKITSLPRDNVYCGYRVLGKNEAEETIVRSLRDNRGSEAVPIDEQDIHPETIKEKLDCEGETARLYTLSREIGLEFRKIQNDSVTMLLQMELDISIRIQQEPTLPR</sequence>
<dbReference type="OrthoDB" id="10629433at2759"/>
<dbReference type="Proteomes" id="UP000053105">
    <property type="component" value="Unassembled WGS sequence"/>
</dbReference>
<protein>
    <submittedName>
        <fullName evidence="2">Uncharacterized protein</fullName>
    </submittedName>
</protein>
<accession>A0A0M8ZTE0</accession>
<feature type="compositionally biased region" description="Basic and acidic residues" evidence="1">
    <location>
        <begin position="172"/>
        <end position="210"/>
    </location>
</feature>
<feature type="compositionally biased region" description="Acidic residues" evidence="1">
    <location>
        <begin position="228"/>
        <end position="240"/>
    </location>
</feature>
<evidence type="ECO:0000313" key="2">
    <source>
        <dbReference type="EMBL" id="KOX70750.1"/>
    </source>
</evidence>
<reference evidence="2 3" key="1">
    <citation type="submission" date="2015-07" db="EMBL/GenBank/DDBJ databases">
        <title>The genome of Melipona quadrifasciata.</title>
        <authorList>
            <person name="Pan H."/>
            <person name="Kapheim K."/>
        </authorList>
    </citation>
    <scope>NUCLEOTIDE SEQUENCE [LARGE SCALE GENOMIC DNA]</scope>
    <source>
        <strain evidence="2">0111107301</strain>
        <tissue evidence="2">Whole body</tissue>
    </source>
</reference>
<name>A0A0M8ZTE0_9HYME</name>
<evidence type="ECO:0000256" key="1">
    <source>
        <dbReference type="SAM" id="MobiDB-lite"/>
    </source>
</evidence>
<dbReference type="EMBL" id="KQ435851">
    <property type="protein sequence ID" value="KOX70750.1"/>
    <property type="molecule type" value="Genomic_DNA"/>
</dbReference>
<proteinExistence type="predicted"/>